<keyword evidence="2" id="KW-0677">Repeat</keyword>
<evidence type="ECO:0000256" key="2">
    <source>
        <dbReference type="ARBA" id="ARBA00022737"/>
    </source>
</evidence>
<evidence type="ECO:0000256" key="1">
    <source>
        <dbReference type="ARBA" id="ARBA00022614"/>
    </source>
</evidence>
<dbReference type="PRINTS" id="PR00019">
    <property type="entry name" value="LEURICHRPT"/>
</dbReference>
<dbReference type="SMART" id="SM00369">
    <property type="entry name" value="LRR_TYP"/>
    <property type="match status" value="12"/>
</dbReference>
<keyword evidence="4" id="KW-0675">Receptor</keyword>
<proteinExistence type="predicted"/>
<keyword evidence="3" id="KW-0732">Signal</keyword>
<accession>A0AAD1WWB7</accession>
<dbReference type="FunFam" id="3.80.10.10:FF:001164">
    <property type="entry name" value="GH01279p"/>
    <property type="match status" value="1"/>
</dbReference>
<sequence>MALPFVILLRLCCLASLPFLSYTSRCTSFLAKSRLVQSCQAQGLQSIPSDIPQETQILLLNFNNIESVTQHAFPDLQFLEALSLGAQKTVGSFIVGEDAFHNLPNLRSLDLGGNHNLILHPKAFRGLSRLEILLLDSNGLNESVLESDLLMELPSLQKIDLSFNQIHRLRPDPSFLQLSSISSILLKFNKISALCGDDLRYLQGRRIKLLDLSSNPLKYDNLSCTNPFKNITLGILDISSMAWDAKKVENFFKTISGTQVENITMRYNALLGSGFGFQNLKDPSKDTFSGLNSSKIHILDLSNGFISHLAPQLFSGLSELLSLDLSSNKISGLSPGAFLGMGRLVSLNLSNNFLGEILSNSVKDLESTSLRALDLSSNHIGVIQYGSLDVLASLESFNIRNNALTRIPPVKLPRATLVILKQNRITDTFGLTTFCPLVTFLDLSSNRLTDLRSLWGILELRNLQYLLLGRNQLSHCSPVTAGKHTRTSGLLFLDMSNNALGTVWKSGQCGDIFMGLEQLHTLNLSKNDLTSLPENLFRGLLSLHTLDLSQNQLTRIQSGLFLGLGTLKSLNLGSNTLITLSDSNLEPLSSLRTIDLSEITFVCHCDLGNLFDWLLANNVTVHFGANTISCIQATPNVSDTSLINFLSNC</sequence>
<feature type="signal peptide" evidence="3">
    <location>
        <begin position="1"/>
        <end position="23"/>
    </location>
</feature>
<dbReference type="EMBL" id="OW240923">
    <property type="protein sequence ID" value="CAH2325200.1"/>
    <property type="molecule type" value="Genomic_DNA"/>
</dbReference>
<dbReference type="PROSITE" id="PS51450">
    <property type="entry name" value="LRR"/>
    <property type="match status" value="3"/>
</dbReference>
<keyword evidence="1" id="KW-0433">Leucine-rich repeat</keyword>
<dbReference type="PANTHER" id="PTHR45712:SF1">
    <property type="entry name" value="NEPHROCAN"/>
    <property type="match status" value="1"/>
</dbReference>
<dbReference type="InterPro" id="IPR001611">
    <property type="entry name" value="Leu-rich_rpt"/>
</dbReference>
<dbReference type="PANTHER" id="PTHR45712">
    <property type="entry name" value="AGAP008170-PA"/>
    <property type="match status" value="1"/>
</dbReference>
<evidence type="ECO:0000313" key="4">
    <source>
        <dbReference type="EMBL" id="CAH2325200.1"/>
    </source>
</evidence>
<dbReference type="Pfam" id="PF13855">
    <property type="entry name" value="LRR_8"/>
    <property type="match status" value="3"/>
</dbReference>
<evidence type="ECO:0000256" key="3">
    <source>
        <dbReference type="SAM" id="SignalP"/>
    </source>
</evidence>
<dbReference type="SUPFAM" id="SSF52058">
    <property type="entry name" value="L domain-like"/>
    <property type="match status" value="2"/>
</dbReference>
<name>A0AAD1WWB7_PELCU</name>
<dbReference type="InterPro" id="IPR050333">
    <property type="entry name" value="SLRP"/>
</dbReference>
<keyword evidence="5" id="KW-1185">Reference proteome</keyword>
<organism evidence="4 5">
    <name type="scientific">Pelobates cultripes</name>
    <name type="common">Western spadefoot toad</name>
    <dbReference type="NCBI Taxonomy" id="61616"/>
    <lineage>
        <taxon>Eukaryota</taxon>
        <taxon>Metazoa</taxon>
        <taxon>Chordata</taxon>
        <taxon>Craniata</taxon>
        <taxon>Vertebrata</taxon>
        <taxon>Euteleostomi</taxon>
        <taxon>Amphibia</taxon>
        <taxon>Batrachia</taxon>
        <taxon>Anura</taxon>
        <taxon>Pelobatoidea</taxon>
        <taxon>Pelobatidae</taxon>
        <taxon>Pelobates</taxon>
    </lineage>
</organism>
<dbReference type="AlphaFoldDB" id="A0AAD1WWB7"/>
<dbReference type="GO" id="GO:0005615">
    <property type="term" value="C:extracellular space"/>
    <property type="evidence" value="ECO:0007669"/>
    <property type="project" value="TreeGrafter"/>
</dbReference>
<reference evidence="4" key="1">
    <citation type="submission" date="2022-03" db="EMBL/GenBank/DDBJ databases">
        <authorList>
            <person name="Alioto T."/>
            <person name="Alioto T."/>
            <person name="Gomez Garrido J."/>
        </authorList>
    </citation>
    <scope>NUCLEOTIDE SEQUENCE</scope>
</reference>
<evidence type="ECO:0000313" key="5">
    <source>
        <dbReference type="Proteomes" id="UP001295444"/>
    </source>
</evidence>
<dbReference type="InterPro" id="IPR032675">
    <property type="entry name" value="LRR_dom_sf"/>
</dbReference>
<dbReference type="Gene3D" id="3.80.10.10">
    <property type="entry name" value="Ribonuclease Inhibitor"/>
    <property type="match status" value="5"/>
</dbReference>
<dbReference type="SMART" id="SM00364">
    <property type="entry name" value="LRR_BAC"/>
    <property type="match status" value="5"/>
</dbReference>
<dbReference type="InterPro" id="IPR003591">
    <property type="entry name" value="Leu-rich_rpt_typical-subtyp"/>
</dbReference>
<dbReference type="FunFam" id="3.80.10.10:FF:000306">
    <property type="entry name" value="Toll-like receptor 5"/>
    <property type="match status" value="1"/>
</dbReference>
<protein>
    <submittedName>
        <fullName evidence="4">Toll-like receptor 5L, partial</fullName>
    </submittedName>
</protein>
<feature type="chain" id="PRO_5042247041" evidence="3">
    <location>
        <begin position="24"/>
        <end position="649"/>
    </location>
</feature>
<gene>
    <name evidence="4" type="ORF">PECUL_23A036329</name>
</gene>
<dbReference type="SMART" id="SM00365">
    <property type="entry name" value="LRR_SD22"/>
    <property type="match status" value="8"/>
</dbReference>
<dbReference type="Proteomes" id="UP001295444">
    <property type="component" value="Chromosome 12"/>
</dbReference>